<sequence>MTHPGEIFRALHIAGDPFIMANVWDRGSAKMMQVMGAKALATSSAAHAFTMGRPDGGTLTRDEALAHASEILSVATVPVQGDFENGFGDSPDDCAETVRMAAEIGLAGICIEDIILPGDAPYVFDLAVERIRAATSAARALSHDFVLTARADGVMLGVYDTDEAIKRLQAFSDAGADCLYAPMPPNMADLARICKSVDKPVNALIAGDFAGHGHAKFAAIGVVRISLGSALARVTHRAIFDATQQMFTGDFSALQNGISGDTIDKMLT</sequence>
<name>A0A2T0W1E5_9RHOB</name>
<dbReference type="EMBL" id="PVTP01000003">
    <property type="protein sequence ID" value="PRY78787.1"/>
    <property type="molecule type" value="Genomic_DNA"/>
</dbReference>
<dbReference type="RefSeq" id="WP_106355587.1">
    <property type="nucleotide sequence ID" value="NZ_PVTP01000003.1"/>
</dbReference>
<accession>A0A2T0W1E5</accession>
<evidence type="ECO:0000313" key="2">
    <source>
        <dbReference type="Proteomes" id="UP000238007"/>
    </source>
</evidence>
<dbReference type="Proteomes" id="UP000238007">
    <property type="component" value="Unassembled WGS sequence"/>
</dbReference>
<dbReference type="OrthoDB" id="9785398at2"/>
<dbReference type="InterPro" id="IPR015813">
    <property type="entry name" value="Pyrv/PenolPyrv_kinase-like_dom"/>
</dbReference>
<protein>
    <submittedName>
        <fullName evidence="1">2-methylisocitrate lyase-like PEP mutase family enzyme</fullName>
    </submittedName>
</protein>
<dbReference type="PANTHER" id="PTHR42905">
    <property type="entry name" value="PHOSPHOENOLPYRUVATE CARBOXYLASE"/>
    <property type="match status" value="1"/>
</dbReference>
<reference evidence="1 2" key="1">
    <citation type="submission" date="2018-03" db="EMBL/GenBank/DDBJ databases">
        <title>Genomic Encyclopedia of Archaeal and Bacterial Type Strains, Phase II (KMG-II): from individual species to whole genera.</title>
        <authorList>
            <person name="Goeker M."/>
        </authorList>
    </citation>
    <scope>NUCLEOTIDE SEQUENCE [LARGE SCALE GENOMIC DNA]</scope>
    <source>
        <strain evidence="1 2">DSM 101533</strain>
    </source>
</reference>
<dbReference type="PANTHER" id="PTHR42905:SF16">
    <property type="entry name" value="CARBOXYPHOSPHONOENOLPYRUVATE PHOSPHONOMUTASE-LIKE PROTEIN (AFU_ORTHOLOGUE AFUA_5G07230)"/>
    <property type="match status" value="1"/>
</dbReference>
<comment type="caution">
    <text evidence="1">The sequence shown here is derived from an EMBL/GenBank/DDBJ whole genome shotgun (WGS) entry which is preliminary data.</text>
</comment>
<organism evidence="1 2">
    <name type="scientific">Yoonia maritima</name>
    <dbReference type="NCBI Taxonomy" id="1435347"/>
    <lineage>
        <taxon>Bacteria</taxon>
        <taxon>Pseudomonadati</taxon>
        <taxon>Pseudomonadota</taxon>
        <taxon>Alphaproteobacteria</taxon>
        <taxon>Rhodobacterales</taxon>
        <taxon>Paracoccaceae</taxon>
        <taxon>Yoonia</taxon>
    </lineage>
</organism>
<dbReference type="Gene3D" id="3.20.20.60">
    <property type="entry name" value="Phosphoenolpyruvate-binding domains"/>
    <property type="match status" value="1"/>
</dbReference>
<proteinExistence type="predicted"/>
<dbReference type="Pfam" id="PF13714">
    <property type="entry name" value="PEP_mutase"/>
    <property type="match status" value="1"/>
</dbReference>
<dbReference type="CDD" id="cd00377">
    <property type="entry name" value="ICL_PEPM"/>
    <property type="match status" value="1"/>
</dbReference>
<gene>
    <name evidence="1" type="ORF">CLV80_103112</name>
</gene>
<keyword evidence="2" id="KW-1185">Reference proteome</keyword>
<dbReference type="SUPFAM" id="SSF51621">
    <property type="entry name" value="Phosphoenolpyruvate/pyruvate domain"/>
    <property type="match status" value="1"/>
</dbReference>
<dbReference type="InterPro" id="IPR039556">
    <property type="entry name" value="ICL/PEPM"/>
</dbReference>
<dbReference type="GO" id="GO:0016829">
    <property type="term" value="F:lyase activity"/>
    <property type="evidence" value="ECO:0007669"/>
    <property type="project" value="UniProtKB-KW"/>
</dbReference>
<keyword evidence="1" id="KW-0456">Lyase</keyword>
<dbReference type="AlphaFoldDB" id="A0A2T0W1E5"/>
<evidence type="ECO:0000313" key="1">
    <source>
        <dbReference type="EMBL" id="PRY78787.1"/>
    </source>
</evidence>
<dbReference type="InterPro" id="IPR040442">
    <property type="entry name" value="Pyrv_kinase-like_dom_sf"/>
</dbReference>